<comment type="similarity">
    <text evidence="1">Belongs to the LysR transcriptional regulatory family.</text>
</comment>
<dbReference type="KEGG" id="azc:AZC_0574"/>
<keyword evidence="7" id="KW-1185">Reference proteome</keyword>
<dbReference type="FunFam" id="1.10.10.10:FF:000001">
    <property type="entry name" value="LysR family transcriptional regulator"/>
    <property type="match status" value="1"/>
</dbReference>
<evidence type="ECO:0000256" key="1">
    <source>
        <dbReference type="ARBA" id="ARBA00009437"/>
    </source>
</evidence>
<reference evidence="6 7" key="3">
    <citation type="journal article" date="2008" name="BMC Genomics">
        <title>The genome of the versatile nitrogen fixer Azorhizobium caulinodans ORS571.</title>
        <authorList>
            <person name="Lee KB."/>
            <person name="Backer P.D."/>
            <person name="Aono T."/>
            <person name="Liu CT."/>
            <person name="Suzuki S."/>
            <person name="Suzuki T."/>
            <person name="Kaneko T."/>
            <person name="Yamada M."/>
            <person name="Tabata S."/>
            <person name="Kupfer D.M."/>
            <person name="Najar F.Z."/>
            <person name="Wiley G.B."/>
            <person name="Roe B."/>
            <person name="Binnewies T.T."/>
            <person name="Ussery D.W."/>
            <person name="D'Haeze W."/>
            <person name="Herder J.D."/>
            <person name="Gevers D."/>
            <person name="Vereecke D."/>
            <person name="Holsters M."/>
            <person name="Oyaizu H."/>
        </authorList>
    </citation>
    <scope>NUCLEOTIDE SEQUENCE [LARGE SCALE GENOMIC DNA]</scope>
    <source>
        <strain evidence="7">ATCC 43989 / DSM 5975 / JCM 20966 / LMG 6465 / NBRC 14845 / NCIMB 13405 / ORS 571</strain>
    </source>
</reference>
<dbReference type="Proteomes" id="UP000000270">
    <property type="component" value="Chromosome"/>
</dbReference>
<organism evidence="6 7">
    <name type="scientific">Azorhizobium caulinodans (strain ATCC 43989 / DSM 5975 / JCM 20966 / LMG 6465 / NBRC 14845 / NCIMB 13405 / ORS 571)</name>
    <dbReference type="NCBI Taxonomy" id="438753"/>
    <lineage>
        <taxon>Bacteria</taxon>
        <taxon>Pseudomonadati</taxon>
        <taxon>Pseudomonadota</taxon>
        <taxon>Alphaproteobacteria</taxon>
        <taxon>Hyphomicrobiales</taxon>
        <taxon>Xanthobacteraceae</taxon>
        <taxon>Azorhizobium</taxon>
    </lineage>
</organism>
<dbReference type="InterPro" id="IPR058163">
    <property type="entry name" value="LysR-type_TF_proteobact-type"/>
</dbReference>
<dbReference type="GO" id="GO:0003700">
    <property type="term" value="F:DNA-binding transcription factor activity"/>
    <property type="evidence" value="ECO:0007669"/>
    <property type="project" value="InterPro"/>
</dbReference>
<dbReference type="Gene3D" id="3.40.190.290">
    <property type="match status" value="1"/>
</dbReference>
<evidence type="ECO:0000313" key="6">
    <source>
        <dbReference type="EMBL" id="BAF86572.1"/>
    </source>
</evidence>
<keyword evidence="3" id="KW-0238">DNA-binding</keyword>
<protein>
    <submittedName>
        <fullName evidence="6">Transcriptional regulatory protein</fullName>
    </submittedName>
</protein>
<dbReference type="eggNOG" id="COG0583">
    <property type="taxonomic scope" value="Bacteria"/>
</dbReference>
<keyword evidence="2" id="KW-0805">Transcription regulation</keyword>
<keyword evidence="4" id="KW-0804">Transcription</keyword>
<dbReference type="EMBL" id="AP009384">
    <property type="protein sequence ID" value="BAF86572.1"/>
    <property type="molecule type" value="Genomic_DNA"/>
</dbReference>
<dbReference type="InterPro" id="IPR036388">
    <property type="entry name" value="WH-like_DNA-bd_sf"/>
</dbReference>
<dbReference type="Pfam" id="PF00126">
    <property type="entry name" value="HTH_1"/>
    <property type="match status" value="1"/>
</dbReference>
<evidence type="ECO:0000256" key="3">
    <source>
        <dbReference type="ARBA" id="ARBA00023125"/>
    </source>
</evidence>
<dbReference type="SUPFAM" id="SSF53850">
    <property type="entry name" value="Periplasmic binding protein-like II"/>
    <property type="match status" value="1"/>
</dbReference>
<dbReference type="STRING" id="438753.AZC_0574"/>
<evidence type="ECO:0000313" key="7">
    <source>
        <dbReference type="Proteomes" id="UP000000270"/>
    </source>
</evidence>
<dbReference type="Pfam" id="PF03466">
    <property type="entry name" value="LysR_substrate"/>
    <property type="match status" value="1"/>
</dbReference>
<reference evidence="6 7" key="5">
    <citation type="journal article" date="2010" name="Appl. Environ. Microbiol.">
        <title>phrR-like gene praR of Azorhizobium caulinodans ORS571 is essential for symbiosis with Sesbania rostrata and is involved in expression of reb genes.</title>
        <authorList>
            <person name="Akiba N."/>
            <person name="Aono T."/>
            <person name="Toyazaki H."/>
            <person name="Sato S."/>
            <person name="Oyaizu H."/>
        </authorList>
    </citation>
    <scope>NUCLEOTIDE SEQUENCE [LARGE SCALE GENOMIC DNA]</scope>
    <source>
        <strain evidence="7">ATCC 43989 / DSM 5975 / JCM 20966 / LMG 6465 / NBRC 14845 / NCIMB 13405 / ORS 571</strain>
    </source>
</reference>
<dbReference type="HOGENOM" id="CLU_039613_2_2_5"/>
<evidence type="ECO:0000256" key="2">
    <source>
        <dbReference type="ARBA" id="ARBA00023015"/>
    </source>
</evidence>
<dbReference type="PANTHER" id="PTHR30537">
    <property type="entry name" value="HTH-TYPE TRANSCRIPTIONAL REGULATOR"/>
    <property type="match status" value="1"/>
</dbReference>
<dbReference type="PROSITE" id="PS50931">
    <property type="entry name" value="HTH_LYSR"/>
    <property type="match status" value="1"/>
</dbReference>
<dbReference type="GO" id="GO:0043565">
    <property type="term" value="F:sequence-specific DNA binding"/>
    <property type="evidence" value="ECO:0007669"/>
    <property type="project" value="TreeGrafter"/>
</dbReference>
<dbReference type="InterPro" id="IPR000847">
    <property type="entry name" value="LysR_HTH_N"/>
</dbReference>
<evidence type="ECO:0000259" key="5">
    <source>
        <dbReference type="PROSITE" id="PS50931"/>
    </source>
</evidence>
<dbReference type="PANTHER" id="PTHR30537:SF3">
    <property type="entry name" value="TRANSCRIPTIONAL REGULATORY PROTEIN"/>
    <property type="match status" value="1"/>
</dbReference>
<reference evidence="6 7" key="6">
    <citation type="journal article" date="2011" name="Appl. Environ. Microbiol.">
        <title>Involvement of the azorhizobial chromosome partition gene (parA) in the onset of bacteroid differentiation during Sesbania rostrata stem nodule development.</title>
        <authorList>
            <person name="Liu CT."/>
            <person name="Lee KB."/>
            <person name="Wang YS."/>
            <person name="Peng MH."/>
            <person name="Lee KT."/>
            <person name="Suzuki S."/>
            <person name="Suzuki T."/>
            <person name="Oyaizu H."/>
        </authorList>
    </citation>
    <scope>NUCLEOTIDE SEQUENCE [LARGE SCALE GENOMIC DNA]</scope>
    <source>
        <strain evidence="7">ATCC 43989 / DSM 5975 / JCM 20966 / LMG 6465 / NBRC 14845 / NCIMB 13405 / ORS 571</strain>
    </source>
</reference>
<reference evidence="6 7" key="4">
    <citation type="journal article" date="2009" name="Appl. Environ. Microbiol.">
        <title>Comparative genome-wide transcriptional profiling of Azorhizobium caulinodans ORS571 grown under free-living and symbiotic conditions.</title>
        <authorList>
            <person name="Tsukada S."/>
            <person name="Aono T."/>
            <person name="Akiba N."/>
            <person name="Lee KB."/>
            <person name="Liu CT."/>
            <person name="Toyazaki H."/>
            <person name="Oyaizu H."/>
        </authorList>
    </citation>
    <scope>NUCLEOTIDE SEQUENCE [LARGE SCALE GENOMIC DNA]</scope>
    <source>
        <strain evidence="7">ATCC 43989 / DSM 5975 / JCM 20966 / LMG 6465 / NBRC 14845 / NCIMB 13405 / ORS 571</strain>
    </source>
</reference>
<gene>
    <name evidence="6" type="ordered locus">AZC_0574</name>
</gene>
<proteinExistence type="inferred from homology"/>
<reference evidence="7" key="2">
    <citation type="submission" date="2007-04" db="EMBL/GenBank/DDBJ databases">
        <title>Complete genome sequence of the nitrogen-fixing bacterium Azorhizobium caulinodans ORS571.</title>
        <authorList>
            <person name="Lee K.B."/>
            <person name="Backer P.D."/>
            <person name="Aono T."/>
            <person name="Liu C.T."/>
            <person name="Suzuki S."/>
            <person name="Suzuki T."/>
            <person name="Kaneko T."/>
            <person name="Yamada M."/>
            <person name="Tabata S."/>
            <person name="Kupfer D.M."/>
            <person name="Najar F.Z."/>
            <person name="Wiley G.B."/>
            <person name="Roe B."/>
            <person name="Binnewies T."/>
            <person name="Ussery D."/>
            <person name="Vereecke D."/>
            <person name="Gevers D."/>
            <person name="Holsters M."/>
            <person name="Oyaizu H."/>
        </authorList>
    </citation>
    <scope>NUCLEOTIDE SEQUENCE [LARGE SCALE GENOMIC DNA]</scope>
    <source>
        <strain evidence="7">ATCC 43989 / DSM 5975 / JCM 20966 / LMG 6465 / NBRC 14845 / NCIMB 13405 / ORS 571</strain>
    </source>
</reference>
<dbReference type="InterPro" id="IPR005119">
    <property type="entry name" value="LysR_subst-bd"/>
</dbReference>
<accession>A8IML3</accession>
<dbReference type="GO" id="GO:0006351">
    <property type="term" value="P:DNA-templated transcription"/>
    <property type="evidence" value="ECO:0007669"/>
    <property type="project" value="TreeGrafter"/>
</dbReference>
<dbReference type="SUPFAM" id="SSF46785">
    <property type="entry name" value="Winged helix' DNA-binding domain"/>
    <property type="match status" value="1"/>
</dbReference>
<dbReference type="InterPro" id="IPR036390">
    <property type="entry name" value="WH_DNA-bd_sf"/>
</dbReference>
<evidence type="ECO:0000256" key="4">
    <source>
        <dbReference type="ARBA" id="ARBA00023163"/>
    </source>
</evidence>
<name>A8IML3_AZOC5</name>
<sequence>MRKSMNRRCSAVTGADFEWSDLRYLLTVARSGSLTAAARQMGVEHSTVSRRITALETALGAKLFDRRTGGLLLTPQGERLMAAAEGMEALALSAQGEIAGADLGVSGTVRIGAPDGFGTVFLAPRLGAFSRQHPALEIQLLAMPRLISLSKREADIAISLSRPKEGRLHARKLTDYRLGLYAAVAYLETHGPIESRAALGRHPFIGYIDDLIYAPELDYVPLVARELKPRIKSSNLVAQMEATRAGAGVCVLPCFMGDAMPDLVPVLRGEVSLTRTFYLVTHTDMRDLARVRAAADFIASEVGQARARFLGAP</sequence>
<feature type="domain" description="HTH lysR-type" evidence="5">
    <location>
        <begin position="17"/>
        <end position="74"/>
    </location>
</feature>
<reference evidence="6 7" key="1">
    <citation type="journal article" date="2007" name="Appl. Environ. Microbiol.">
        <title>Rhizobial factors required for stem nodule maturation and maintenance in Sesbania rostrata-Azorhizobium caulinodans ORS571 symbiosis.</title>
        <authorList>
            <person name="Suzuki S."/>
            <person name="Aono T."/>
            <person name="Lee KB."/>
            <person name="Suzuki T."/>
            <person name="Liu CT."/>
            <person name="Miwa H."/>
            <person name="Wakao S."/>
            <person name="Iki T."/>
            <person name="Oyaizu H."/>
        </authorList>
    </citation>
    <scope>NUCLEOTIDE SEQUENCE [LARGE SCALE GENOMIC DNA]</scope>
    <source>
        <strain evidence="7">ATCC 43989 / DSM 5975 / JCM 20966 / LMG 6465 / NBRC 14845 / NCIMB 13405 / ORS 571</strain>
    </source>
</reference>
<dbReference type="Gene3D" id="1.10.10.10">
    <property type="entry name" value="Winged helix-like DNA-binding domain superfamily/Winged helix DNA-binding domain"/>
    <property type="match status" value="1"/>
</dbReference>
<dbReference type="AlphaFoldDB" id="A8IML3"/>